<feature type="compositionally biased region" description="Polar residues" evidence="1">
    <location>
        <begin position="83"/>
        <end position="92"/>
    </location>
</feature>
<protein>
    <submittedName>
        <fullName evidence="2">Uncharacterized protein</fullName>
    </submittedName>
</protein>
<dbReference type="Proteomes" id="UP000076532">
    <property type="component" value="Unassembled WGS sequence"/>
</dbReference>
<dbReference type="OrthoDB" id="2794538at2759"/>
<dbReference type="EMBL" id="KV417503">
    <property type="protein sequence ID" value="KZP28382.1"/>
    <property type="molecule type" value="Genomic_DNA"/>
</dbReference>
<feature type="compositionally biased region" description="Low complexity" evidence="1">
    <location>
        <begin position="1"/>
        <end position="26"/>
    </location>
</feature>
<proteinExistence type="predicted"/>
<reference evidence="2 3" key="1">
    <citation type="journal article" date="2016" name="Mol. Biol. Evol.">
        <title>Comparative Genomics of Early-Diverging Mushroom-Forming Fungi Provides Insights into the Origins of Lignocellulose Decay Capabilities.</title>
        <authorList>
            <person name="Nagy L.G."/>
            <person name="Riley R."/>
            <person name="Tritt A."/>
            <person name="Adam C."/>
            <person name="Daum C."/>
            <person name="Floudas D."/>
            <person name="Sun H."/>
            <person name="Yadav J.S."/>
            <person name="Pangilinan J."/>
            <person name="Larsson K.H."/>
            <person name="Matsuura K."/>
            <person name="Barry K."/>
            <person name="Labutti K."/>
            <person name="Kuo R."/>
            <person name="Ohm R.A."/>
            <person name="Bhattacharya S.S."/>
            <person name="Shirouzu T."/>
            <person name="Yoshinaga Y."/>
            <person name="Martin F.M."/>
            <person name="Grigoriev I.V."/>
            <person name="Hibbett D.S."/>
        </authorList>
    </citation>
    <scope>NUCLEOTIDE SEQUENCE [LARGE SCALE GENOMIC DNA]</scope>
    <source>
        <strain evidence="2 3">CBS 109695</strain>
    </source>
</reference>
<evidence type="ECO:0000313" key="3">
    <source>
        <dbReference type="Proteomes" id="UP000076532"/>
    </source>
</evidence>
<accession>A0A166RKS8</accession>
<organism evidence="2 3">
    <name type="scientific">Athelia psychrophila</name>
    <dbReference type="NCBI Taxonomy" id="1759441"/>
    <lineage>
        <taxon>Eukaryota</taxon>
        <taxon>Fungi</taxon>
        <taxon>Dikarya</taxon>
        <taxon>Basidiomycota</taxon>
        <taxon>Agaricomycotina</taxon>
        <taxon>Agaricomycetes</taxon>
        <taxon>Agaricomycetidae</taxon>
        <taxon>Atheliales</taxon>
        <taxon>Atheliaceae</taxon>
        <taxon>Athelia</taxon>
    </lineage>
</organism>
<feature type="region of interest" description="Disordered" evidence="1">
    <location>
        <begin position="1"/>
        <end position="92"/>
    </location>
</feature>
<dbReference type="STRING" id="436010.A0A166RKS8"/>
<sequence>LSPQDPTGSSLSCPPSPSHPRSVSPSGGLANFFSKPGKWFNRKPSSGGGSGASLEPLRSSISSVRKPKISRPTDPRPILGSYQADSRVSSGS</sequence>
<evidence type="ECO:0000256" key="1">
    <source>
        <dbReference type="SAM" id="MobiDB-lite"/>
    </source>
</evidence>
<dbReference type="AlphaFoldDB" id="A0A166RKS8"/>
<feature type="non-terminal residue" evidence="2">
    <location>
        <position position="92"/>
    </location>
</feature>
<feature type="non-terminal residue" evidence="2">
    <location>
        <position position="1"/>
    </location>
</feature>
<keyword evidence="3" id="KW-1185">Reference proteome</keyword>
<name>A0A166RKS8_9AGAM</name>
<gene>
    <name evidence="2" type="ORF">FIBSPDRAFT_680920</name>
</gene>
<evidence type="ECO:0000313" key="2">
    <source>
        <dbReference type="EMBL" id="KZP28382.1"/>
    </source>
</evidence>